<comment type="caution">
    <text evidence="2">The sequence shown here is derived from an EMBL/GenBank/DDBJ whole genome shotgun (WGS) entry which is preliminary data.</text>
</comment>
<proteinExistence type="predicted"/>
<keyword evidence="1" id="KW-0812">Transmembrane</keyword>
<accession>A0AAD7BFR5</accession>
<organism evidence="2 3">
    <name type="scientific">Roridomyces roridus</name>
    <dbReference type="NCBI Taxonomy" id="1738132"/>
    <lineage>
        <taxon>Eukaryota</taxon>
        <taxon>Fungi</taxon>
        <taxon>Dikarya</taxon>
        <taxon>Basidiomycota</taxon>
        <taxon>Agaricomycotina</taxon>
        <taxon>Agaricomycetes</taxon>
        <taxon>Agaricomycetidae</taxon>
        <taxon>Agaricales</taxon>
        <taxon>Marasmiineae</taxon>
        <taxon>Mycenaceae</taxon>
        <taxon>Roridomyces</taxon>
    </lineage>
</organism>
<evidence type="ECO:0000313" key="2">
    <source>
        <dbReference type="EMBL" id="KAJ7619579.1"/>
    </source>
</evidence>
<keyword evidence="1" id="KW-1133">Transmembrane helix</keyword>
<evidence type="ECO:0000256" key="1">
    <source>
        <dbReference type="SAM" id="Phobius"/>
    </source>
</evidence>
<dbReference type="Proteomes" id="UP001221142">
    <property type="component" value="Unassembled WGS sequence"/>
</dbReference>
<dbReference type="AlphaFoldDB" id="A0AAD7BFR5"/>
<name>A0AAD7BFR5_9AGAR</name>
<keyword evidence="3" id="KW-1185">Reference proteome</keyword>
<gene>
    <name evidence="2" type="ORF">FB45DRAFT_1062952</name>
</gene>
<evidence type="ECO:0000313" key="3">
    <source>
        <dbReference type="Proteomes" id="UP001221142"/>
    </source>
</evidence>
<feature type="transmembrane region" description="Helical" evidence="1">
    <location>
        <begin position="119"/>
        <end position="143"/>
    </location>
</feature>
<dbReference type="EMBL" id="JARKIF010000018">
    <property type="protein sequence ID" value="KAJ7619579.1"/>
    <property type="molecule type" value="Genomic_DNA"/>
</dbReference>
<protein>
    <submittedName>
        <fullName evidence="2">Uncharacterized protein</fullName>
    </submittedName>
</protein>
<reference evidence="2" key="1">
    <citation type="submission" date="2023-03" db="EMBL/GenBank/DDBJ databases">
        <title>Massive genome expansion in bonnet fungi (Mycena s.s.) driven by repeated elements and novel gene families across ecological guilds.</title>
        <authorList>
            <consortium name="Lawrence Berkeley National Laboratory"/>
            <person name="Harder C.B."/>
            <person name="Miyauchi S."/>
            <person name="Viragh M."/>
            <person name="Kuo A."/>
            <person name="Thoen E."/>
            <person name="Andreopoulos B."/>
            <person name="Lu D."/>
            <person name="Skrede I."/>
            <person name="Drula E."/>
            <person name="Henrissat B."/>
            <person name="Morin E."/>
            <person name="Kohler A."/>
            <person name="Barry K."/>
            <person name="LaButti K."/>
            <person name="Morin E."/>
            <person name="Salamov A."/>
            <person name="Lipzen A."/>
            <person name="Mereny Z."/>
            <person name="Hegedus B."/>
            <person name="Baldrian P."/>
            <person name="Stursova M."/>
            <person name="Weitz H."/>
            <person name="Taylor A."/>
            <person name="Grigoriev I.V."/>
            <person name="Nagy L.G."/>
            <person name="Martin F."/>
            <person name="Kauserud H."/>
        </authorList>
    </citation>
    <scope>NUCLEOTIDE SEQUENCE</scope>
    <source>
        <strain evidence="2">9284</strain>
    </source>
</reference>
<sequence>MLGIRCWSSRVCVGECKGEAGTLHTVPIYRSTVDVRCATFFAAHVKHLYLDRTVPLSTVTRILSVCTGVVSFGCHHPHTDVAPLLTSLPVPLPDPSTSASTTLTQLPSLTHLAVDSFKLPYGVTLVLVVTALLAAVPHVRFLVLVRSHFRWVLQILQLCGLVDPRVHVHLGPEGDAPWHAWGWRVPDCFAVAESAATKS</sequence>
<keyword evidence="1" id="KW-0472">Membrane</keyword>